<evidence type="ECO:0000313" key="3">
    <source>
        <dbReference type="Proteomes" id="UP001597492"/>
    </source>
</evidence>
<organism evidence="2 3">
    <name type="scientific">Gulosibacter faecalis</name>
    <dbReference type="NCBI Taxonomy" id="272240"/>
    <lineage>
        <taxon>Bacteria</taxon>
        <taxon>Bacillati</taxon>
        <taxon>Actinomycetota</taxon>
        <taxon>Actinomycetes</taxon>
        <taxon>Micrococcales</taxon>
        <taxon>Microbacteriaceae</taxon>
        <taxon>Gulosibacter</taxon>
    </lineage>
</organism>
<dbReference type="Proteomes" id="UP001597492">
    <property type="component" value="Unassembled WGS sequence"/>
</dbReference>
<dbReference type="InterPro" id="IPR022742">
    <property type="entry name" value="Hydrolase_4"/>
</dbReference>
<dbReference type="PANTHER" id="PTHR11614">
    <property type="entry name" value="PHOSPHOLIPASE-RELATED"/>
    <property type="match status" value="1"/>
</dbReference>
<name>A0ABW5UW83_9MICO</name>
<evidence type="ECO:0000313" key="2">
    <source>
        <dbReference type="EMBL" id="MFD2757679.1"/>
    </source>
</evidence>
<dbReference type="Gene3D" id="3.40.50.1820">
    <property type="entry name" value="alpha/beta hydrolase"/>
    <property type="match status" value="1"/>
</dbReference>
<accession>A0ABW5UW83</accession>
<keyword evidence="3" id="KW-1185">Reference proteome</keyword>
<protein>
    <submittedName>
        <fullName evidence="2">Alpha/beta fold hydrolase</fullName>
    </submittedName>
</protein>
<feature type="domain" description="Serine aminopeptidase S33" evidence="1">
    <location>
        <begin position="45"/>
        <end position="283"/>
    </location>
</feature>
<gene>
    <name evidence="2" type="ORF">ACFSW7_04700</name>
</gene>
<dbReference type="RefSeq" id="WP_019618328.1">
    <property type="nucleotide sequence ID" value="NZ_JBHUNE010000003.1"/>
</dbReference>
<dbReference type="Pfam" id="PF12146">
    <property type="entry name" value="Hydrolase_4"/>
    <property type="match status" value="1"/>
</dbReference>
<proteinExistence type="predicted"/>
<dbReference type="EMBL" id="JBHUNE010000003">
    <property type="protein sequence ID" value="MFD2757679.1"/>
    <property type="molecule type" value="Genomic_DNA"/>
</dbReference>
<sequence length="308" mass="34598">MAVADRFYTPGVDTTNDGFEVDYREHLLDVRGVMVHMYEWRPEGEPTAVVHISHGAGEHARRYQRLARDLNAAGYAVVANDHIGHGRTGVNHNGIGEMGDHGMRDSIRVVRRVIDWTREQYPDLPFVEFGHSWGSLMGQQIHALSPTIFDVVIWSGTTLLVPGIANTGNFNERWDGDGHGMSWLTRDTAEIKWMIDDRYGFDIGQSDMLDLPQVLGAFSVPPLLLTGRAARVPMYIVGGGEDPVSNSGRGAQALAWYYRHLSRMHDVTLRIYEGARHEVFNELNRADATRELIDWLDWHLVAPAELGS</sequence>
<dbReference type="InterPro" id="IPR029058">
    <property type="entry name" value="AB_hydrolase_fold"/>
</dbReference>
<comment type="caution">
    <text evidence="2">The sequence shown here is derived from an EMBL/GenBank/DDBJ whole genome shotgun (WGS) entry which is preliminary data.</text>
</comment>
<reference evidence="3" key="1">
    <citation type="journal article" date="2019" name="Int. J. Syst. Evol. Microbiol.">
        <title>The Global Catalogue of Microorganisms (GCM) 10K type strain sequencing project: providing services to taxonomists for standard genome sequencing and annotation.</title>
        <authorList>
            <consortium name="The Broad Institute Genomics Platform"/>
            <consortium name="The Broad Institute Genome Sequencing Center for Infectious Disease"/>
            <person name="Wu L."/>
            <person name="Ma J."/>
        </authorList>
    </citation>
    <scope>NUCLEOTIDE SEQUENCE [LARGE SCALE GENOMIC DNA]</scope>
    <source>
        <strain evidence="3">TISTR 1514</strain>
    </source>
</reference>
<keyword evidence="2" id="KW-0378">Hydrolase</keyword>
<dbReference type="GO" id="GO:0016787">
    <property type="term" value="F:hydrolase activity"/>
    <property type="evidence" value="ECO:0007669"/>
    <property type="project" value="UniProtKB-KW"/>
</dbReference>
<dbReference type="InterPro" id="IPR051044">
    <property type="entry name" value="MAG_DAG_Lipase"/>
</dbReference>
<dbReference type="SUPFAM" id="SSF53474">
    <property type="entry name" value="alpha/beta-Hydrolases"/>
    <property type="match status" value="1"/>
</dbReference>
<evidence type="ECO:0000259" key="1">
    <source>
        <dbReference type="Pfam" id="PF12146"/>
    </source>
</evidence>